<dbReference type="GO" id="GO:0110142">
    <property type="term" value="C:ubiquinone biosynthesis complex"/>
    <property type="evidence" value="ECO:0007669"/>
    <property type="project" value="UniProtKB-ARBA"/>
</dbReference>
<organism evidence="11 12">
    <name type="scientific">Thalassotalea euphylliae</name>
    <dbReference type="NCBI Taxonomy" id="1655234"/>
    <lineage>
        <taxon>Bacteria</taxon>
        <taxon>Pseudomonadati</taxon>
        <taxon>Pseudomonadota</taxon>
        <taxon>Gammaproteobacteria</taxon>
        <taxon>Alteromonadales</taxon>
        <taxon>Colwelliaceae</taxon>
        <taxon>Thalassotalea</taxon>
    </lineage>
</organism>
<evidence type="ECO:0000313" key="12">
    <source>
        <dbReference type="Proteomes" id="UP000256478"/>
    </source>
</evidence>
<keyword evidence="6" id="KW-0560">Oxidoreductase</keyword>
<dbReference type="GO" id="GO:0006744">
    <property type="term" value="P:ubiquinone biosynthetic process"/>
    <property type="evidence" value="ECO:0007669"/>
    <property type="project" value="UniProtKB-UniPathway"/>
</dbReference>
<evidence type="ECO:0000256" key="8">
    <source>
        <dbReference type="ARBA" id="ARBA00065734"/>
    </source>
</evidence>
<dbReference type="FunFam" id="3.50.50.60:FF:000021">
    <property type="entry name" value="Ubiquinone biosynthesis monooxygenase COQ6"/>
    <property type="match status" value="1"/>
</dbReference>
<dbReference type="InterPro" id="IPR002938">
    <property type="entry name" value="FAD-bd"/>
</dbReference>
<keyword evidence="9" id="KW-1133">Transmembrane helix</keyword>
<feature type="transmembrane region" description="Helical" evidence="9">
    <location>
        <begin position="6"/>
        <end position="27"/>
    </location>
</feature>
<dbReference type="AlphaFoldDB" id="A0A3E0TPG2"/>
<dbReference type="Proteomes" id="UP000256478">
    <property type="component" value="Unassembled WGS sequence"/>
</dbReference>
<evidence type="ECO:0000256" key="2">
    <source>
        <dbReference type="ARBA" id="ARBA00004749"/>
    </source>
</evidence>
<evidence type="ECO:0000256" key="9">
    <source>
        <dbReference type="SAM" id="Phobius"/>
    </source>
</evidence>
<dbReference type="InterPro" id="IPR036188">
    <property type="entry name" value="FAD/NAD-bd_sf"/>
</dbReference>
<evidence type="ECO:0000259" key="10">
    <source>
        <dbReference type="Pfam" id="PF01494"/>
    </source>
</evidence>
<dbReference type="GO" id="GO:0071949">
    <property type="term" value="F:FAD binding"/>
    <property type="evidence" value="ECO:0007669"/>
    <property type="project" value="InterPro"/>
</dbReference>
<dbReference type="SUPFAM" id="SSF51905">
    <property type="entry name" value="FAD/NAD(P)-binding domain"/>
    <property type="match status" value="1"/>
</dbReference>
<comment type="caution">
    <text evidence="11">The sequence shown here is derived from an EMBL/GenBank/DDBJ whole genome shotgun (WGS) entry which is preliminary data.</text>
</comment>
<dbReference type="Pfam" id="PF01494">
    <property type="entry name" value="FAD_binding_3"/>
    <property type="match status" value="1"/>
</dbReference>
<keyword evidence="5" id="KW-0274">FAD</keyword>
<comment type="pathway">
    <text evidence="2">Cofactor biosynthesis; ubiquinone biosynthesis.</text>
</comment>
<dbReference type="PANTHER" id="PTHR43876">
    <property type="entry name" value="UBIQUINONE BIOSYNTHESIS MONOOXYGENASE COQ6, MITOCHONDRIAL"/>
    <property type="match status" value="1"/>
</dbReference>
<dbReference type="PRINTS" id="PR00420">
    <property type="entry name" value="RNGMNOXGNASE"/>
</dbReference>
<dbReference type="GO" id="GO:0008682">
    <property type="term" value="F:3-demethoxyubiquinol 3-hydroxylase activity"/>
    <property type="evidence" value="ECO:0007669"/>
    <property type="project" value="TreeGrafter"/>
</dbReference>
<dbReference type="InterPro" id="IPR051205">
    <property type="entry name" value="UbiH/COQ6_monooxygenase"/>
</dbReference>
<dbReference type="NCBIfam" id="TIGR01988">
    <property type="entry name" value="Ubi-OHases"/>
    <property type="match status" value="1"/>
</dbReference>
<comment type="cofactor">
    <cofactor evidence="1">
        <name>FAD</name>
        <dbReference type="ChEBI" id="CHEBI:57692"/>
    </cofactor>
</comment>
<evidence type="ECO:0000256" key="7">
    <source>
        <dbReference type="ARBA" id="ARBA00023033"/>
    </source>
</evidence>
<keyword evidence="9" id="KW-0472">Membrane</keyword>
<dbReference type="OrthoDB" id="9769565at2"/>
<comment type="subunit">
    <text evidence="8">Component of the Ubi complex metabolon, which regroups five ubiquinone biosynthesis proteins (UbiE, UbiF, UbiG, UbiH and UbiI) and two accessory factors (UbiK and the lipid-binding protein UbiJ).</text>
</comment>
<protein>
    <submittedName>
        <fullName evidence="11">FAD-dependent oxidoreductase</fullName>
    </submittedName>
</protein>
<gene>
    <name evidence="11" type="ORF">DXX93_06820</name>
</gene>
<proteinExistence type="inferred from homology"/>
<dbReference type="Gene3D" id="3.50.50.60">
    <property type="entry name" value="FAD/NAD(P)-binding domain"/>
    <property type="match status" value="2"/>
</dbReference>
<evidence type="ECO:0000256" key="4">
    <source>
        <dbReference type="ARBA" id="ARBA00022630"/>
    </source>
</evidence>
<reference evidence="11 12" key="1">
    <citation type="submission" date="2018-08" db="EMBL/GenBank/DDBJ databases">
        <title>Thalassotalea euphylliae genome.</title>
        <authorList>
            <person name="Summers S."/>
            <person name="Rice S.A."/>
            <person name="Freckelton M.L."/>
            <person name="Nedved B.T."/>
            <person name="Hadfield M.G."/>
        </authorList>
    </citation>
    <scope>NUCLEOTIDE SEQUENCE [LARGE SCALE GENOMIC DNA]</scope>
    <source>
        <strain evidence="11 12">H1</strain>
    </source>
</reference>
<dbReference type="RefSeq" id="WP_116007442.1">
    <property type="nucleotide sequence ID" value="NZ_QUOU01000001.1"/>
</dbReference>
<name>A0A3E0TPG2_9GAMM</name>
<keyword evidence="9" id="KW-0812">Transmembrane</keyword>
<evidence type="ECO:0000256" key="1">
    <source>
        <dbReference type="ARBA" id="ARBA00001974"/>
    </source>
</evidence>
<feature type="domain" description="FAD-binding" evidence="10">
    <location>
        <begin position="5"/>
        <end position="336"/>
    </location>
</feature>
<accession>A0A3E0TPG2</accession>
<dbReference type="PANTHER" id="PTHR43876:SF10">
    <property type="entry name" value="3-DEMETHOXYUBIQUINOL 3-HYDROXYLASE"/>
    <property type="match status" value="1"/>
</dbReference>
<comment type="similarity">
    <text evidence="3">Belongs to the UbiH/COQ6 family.</text>
</comment>
<evidence type="ECO:0000313" key="11">
    <source>
        <dbReference type="EMBL" id="REL26323.1"/>
    </source>
</evidence>
<keyword evidence="7" id="KW-0503">Monooxygenase</keyword>
<dbReference type="InterPro" id="IPR010971">
    <property type="entry name" value="UbiH/COQ6"/>
</dbReference>
<evidence type="ECO:0000256" key="6">
    <source>
        <dbReference type="ARBA" id="ARBA00023002"/>
    </source>
</evidence>
<sequence>MQQHDVLIVGGGMIGAATALSLAELGLKVVMFEQHQPQAFSNEQAFDLRVSAISLASENLLQDLGAWQQIHQWRACPYRRLGVWESELAYAEFNADAINQPHLGHIVENRLIQLSLWQQAKQHQGIKLILGQPITDINQQTDSIAVDTEQERFIARLVVAADGANSFVRQQAKIGCTGWNYQQSAMLINVKTEFPQQDITWQQFTPSGPLAMLPLLGNHASLVWYEHKDRIKQLAQLTNDELTAQIAQHFPAKLGEIEVVDKGYFPLTRQHANKYVQGNVVLLGDAAHTINPLAGQGVNLGFKDVLALRNAIADAIANGTSWHSATVLNNYEQVRRKDNLLMMTAMDGLYATFSNDSPILKAVRNIGLFAAQRVPPTIKNKVLAYACGL</sequence>
<keyword evidence="4" id="KW-0285">Flavoprotein</keyword>
<dbReference type="UniPathway" id="UPA00232"/>
<evidence type="ECO:0000256" key="5">
    <source>
        <dbReference type="ARBA" id="ARBA00022827"/>
    </source>
</evidence>
<dbReference type="EMBL" id="QUOU01000001">
    <property type="protein sequence ID" value="REL26323.1"/>
    <property type="molecule type" value="Genomic_DNA"/>
</dbReference>
<evidence type="ECO:0000256" key="3">
    <source>
        <dbReference type="ARBA" id="ARBA00005349"/>
    </source>
</evidence>